<dbReference type="PROSITE" id="PS51898">
    <property type="entry name" value="TYR_RECOMBINASE"/>
    <property type="match status" value="1"/>
</dbReference>
<dbReference type="GO" id="GO:0015074">
    <property type="term" value="P:DNA integration"/>
    <property type="evidence" value="ECO:0007669"/>
    <property type="project" value="InterPro"/>
</dbReference>
<keyword evidence="2" id="KW-0233">DNA recombination</keyword>
<comment type="caution">
    <text evidence="4">The sequence shown here is derived from an EMBL/GenBank/DDBJ whole genome shotgun (WGS) entry which is preliminary data.</text>
</comment>
<sequence length="367" mass="41627">MMLIDRPRKIKLKSTTLCLPYKESARHALWKKMSLLVCLLSGRDSLSLQGISIEAQNIICESWRAGTNQQYNTYLKRWQVFCSGRGIDPLLVYVKDILDFLVELYNTGLKYSAIGTARSALSNCVKLVDSTCVVGEHPLVSRFLKGVFELRPSLPRYKQIWDVKIVLNYLEKLSPNEDLSLLDLSTKLVTLLAIVSGQRCQSLHVIKTCDMIFETNRILIPINSIIKQSKPNKTQPVMVLPVFYNQNLCVVRTMKEYLNRTEIFRCEKENRELFLTTVKPYLPASKSTISRWIKTALSKAGIDVNIYSAHSTRAASTSAAARILPLTSIMKAAGWTNSRTFQRFYNVPNNDDNEANDFATTVLNLNS</sequence>
<name>A0AAN8PPM5_PATCE</name>
<keyword evidence="1" id="KW-0238">DNA-binding</keyword>
<dbReference type="PANTHER" id="PTHR35617">
    <property type="entry name" value="PHAGE_INTEGRASE DOMAIN-CONTAINING PROTEIN"/>
    <property type="match status" value="1"/>
</dbReference>
<proteinExistence type="predicted"/>
<dbReference type="Gene3D" id="1.10.150.130">
    <property type="match status" value="1"/>
</dbReference>
<dbReference type="GO" id="GO:0006310">
    <property type="term" value="P:DNA recombination"/>
    <property type="evidence" value="ECO:0007669"/>
    <property type="project" value="UniProtKB-KW"/>
</dbReference>
<gene>
    <name evidence="4" type="ORF">SNE40_009078</name>
</gene>
<protein>
    <recommendedName>
        <fullName evidence="3">Tyr recombinase domain-containing protein</fullName>
    </recommendedName>
</protein>
<evidence type="ECO:0000313" key="4">
    <source>
        <dbReference type="EMBL" id="KAK6181154.1"/>
    </source>
</evidence>
<dbReference type="EMBL" id="JAZGQO010000007">
    <property type="protein sequence ID" value="KAK6181154.1"/>
    <property type="molecule type" value="Genomic_DNA"/>
</dbReference>
<dbReference type="Gene3D" id="1.10.443.10">
    <property type="entry name" value="Intergrase catalytic core"/>
    <property type="match status" value="1"/>
</dbReference>
<organism evidence="4 5">
    <name type="scientific">Patella caerulea</name>
    <name type="common">Rayed Mediterranean limpet</name>
    <dbReference type="NCBI Taxonomy" id="87958"/>
    <lineage>
        <taxon>Eukaryota</taxon>
        <taxon>Metazoa</taxon>
        <taxon>Spiralia</taxon>
        <taxon>Lophotrochozoa</taxon>
        <taxon>Mollusca</taxon>
        <taxon>Gastropoda</taxon>
        <taxon>Patellogastropoda</taxon>
        <taxon>Patelloidea</taxon>
        <taxon>Patellidae</taxon>
        <taxon>Patella</taxon>
    </lineage>
</organism>
<dbReference type="InterPro" id="IPR010998">
    <property type="entry name" value="Integrase_recombinase_N"/>
</dbReference>
<dbReference type="InterPro" id="IPR013762">
    <property type="entry name" value="Integrase-like_cat_sf"/>
</dbReference>
<evidence type="ECO:0000259" key="3">
    <source>
        <dbReference type="PROSITE" id="PS51898"/>
    </source>
</evidence>
<dbReference type="InterPro" id="IPR002104">
    <property type="entry name" value="Integrase_catalytic"/>
</dbReference>
<dbReference type="Pfam" id="PF00589">
    <property type="entry name" value="Phage_integrase"/>
    <property type="match status" value="1"/>
</dbReference>
<evidence type="ECO:0000256" key="2">
    <source>
        <dbReference type="ARBA" id="ARBA00023172"/>
    </source>
</evidence>
<dbReference type="Proteomes" id="UP001347796">
    <property type="component" value="Unassembled WGS sequence"/>
</dbReference>
<keyword evidence="5" id="KW-1185">Reference proteome</keyword>
<reference evidence="4 5" key="1">
    <citation type="submission" date="2024-01" db="EMBL/GenBank/DDBJ databases">
        <title>The genome of the rayed Mediterranean limpet Patella caerulea (Linnaeus, 1758).</title>
        <authorList>
            <person name="Anh-Thu Weber A."/>
            <person name="Halstead-Nussloch G."/>
        </authorList>
    </citation>
    <scope>NUCLEOTIDE SEQUENCE [LARGE SCALE GENOMIC DNA]</scope>
    <source>
        <strain evidence="4">AATW-2023a</strain>
        <tissue evidence="4">Whole specimen</tissue>
    </source>
</reference>
<dbReference type="AlphaFoldDB" id="A0AAN8PPM5"/>
<accession>A0AAN8PPM5</accession>
<feature type="domain" description="Tyr recombinase" evidence="3">
    <location>
        <begin position="153"/>
        <end position="358"/>
    </location>
</feature>
<dbReference type="PANTHER" id="PTHR35617:SF3">
    <property type="entry name" value="CORE-BINDING (CB) DOMAIN-CONTAINING PROTEIN"/>
    <property type="match status" value="1"/>
</dbReference>
<evidence type="ECO:0000313" key="5">
    <source>
        <dbReference type="Proteomes" id="UP001347796"/>
    </source>
</evidence>
<dbReference type="GO" id="GO:0003677">
    <property type="term" value="F:DNA binding"/>
    <property type="evidence" value="ECO:0007669"/>
    <property type="project" value="UniProtKB-KW"/>
</dbReference>
<evidence type="ECO:0000256" key="1">
    <source>
        <dbReference type="ARBA" id="ARBA00023125"/>
    </source>
</evidence>
<dbReference type="SUPFAM" id="SSF56349">
    <property type="entry name" value="DNA breaking-rejoining enzymes"/>
    <property type="match status" value="1"/>
</dbReference>
<dbReference type="InterPro" id="IPR011010">
    <property type="entry name" value="DNA_brk_join_enz"/>
</dbReference>